<accession>A0ABR1P2L9</accession>
<dbReference type="CDD" id="cd03048">
    <property type="entry name" value="GST_N_Ure2p_like"/>
    <property type="match status" value="1"/>
</dbReference>
<dbReference type="SFLD" id="SFLDS00019">
    <property type="entry name" value="Glutathione_Transferase_(cytos"/>
    <property type="match status" value="1"/>
</dbReference>
<dbReference type="InterPro" id="IPR004046">
    <property type="entry name" value="GST_C"/>
</dbReference>
<dbReference type="InterPro" id="IPR036249">
    <property type="entry name" value="Thioredoxin-like_sf"/>
</dbReference>
<dbReference type="SFLD" id="SFLDG01151">
    <property type="entry name" value="Main.2:_Nu-like"/>
    <property type="match status" value="1"/>
</dbReference>
<evidence type="ECO:0000313" key="5">
    <source>
        <dbReference type="Proteomes" id="UP001430848"/>
    </source>
</evidence>
<evidence type="ECO:0000259" key="3">
    <source>
        <dbReference type="PROSITE" id="PS50405"/>
    </source>
</evidence>
<dbReference type="InterPro" id="IPR010987">
    <property type="entry name" value="Glutathione-S-Trfase_C-like"/>
</dbReference>
<dbReference type="Gene3D" id="1.20.1050.10">
    <property type="match status" value="1"/>
</dbReference>
<comment type="caution">
    <text evidence="4">The sequence shown here is derived from an EMBL/GenBank/DDBJ whole genome shotgun (WGS) entry which is preliminary data.</text>
</comment>
<dbReference type="InterPro" id="IPR040079">
    <property type="entry name" value="Glutathione_S-Trfase"/>
</dbReference>
<proteinExistence type="inferred from homology"/>
<feature type="domain" description="GST N-terminal" evidence="2">
    <location>
        <begin position="4"/>
        <end position="77"/>
    </location>
</feature>
<reference evidence="4 5" key="1">
    <citation type="submission" date="2024-02" db="EMBL/GenBank/DDBJ databases">
        <title>De novo assembly and annotation of 12 fungi associated with fruit tree decline syndrome in Ontario, Canada.</title>
        <authorList>
            <person name="Sulman M."/>
            <person name="Ellouze W."/>
            <person name="Ilyukhin E."/>
        </authorList>
    </citation>
    <scope>NUCLEOTIDE SEQUENCE [LARGE SCALE GENOMIC DNA]</scope>
    <source>
        <strain evidence="4 5">M169</strain>
    </source>
</reference>
<dbReference type="PROSITE" id="PS50404">
    <property type="entry name" value="GST_NTER"/>
    <property type="match status" value="1"/>
</dbReference>
<dbReference type="PROSITE" id="PS50405">
    <property type="entry name" value="GST_CTER"/>
    <property type="match status" value="1"/>
</dbReference>
<dbReference type="InterPro" id="IPR036282">
    <property type="entry name" value="Glutathione-S-Trfase_C_sf"/>
</dbReference>
<dbReference type="InterPro" id="IPR004045">
    <property type="entry name" value="Glutathione_S-Trfase_N"/>
</dbReference>
<dbReference type="Proteomes" id="UP001430848">
    <property type="component" value="Unassembled WGS sequence"/>
</dbReference>
<dbReference type="SUPFAM" id="SSF52833">
    <property type="entry name" value="Thioredoxin-like"/>
    <property type="match status" value="1"/>
</dbReference>
<comment type="similarity">
    <text evidence="1">Belongs to the GST superfamily.</text>
</comment>
<protein>
    <submittedName>
        <fullName evidence="4">Glutathione S-transferase 2</fullName>
    </submittedName>
</protein>
<dbReference type="SUPFAM" id="SSF47616">
    <property type="entry name" value="GST C-terminal domain-like"/>
    <property type="match status" value="1"/>
</dbReference>
<dbReference type="SFLD" id="SFLDG00358">
    <property type="entry name" value="Main_(cytGST)"/>
    <property type="match status" value="1"/>
</dbReference>
<organism evidence="4 5">
    <name type="scientific">Diaporthe eres</name>
    <name type="common">Phomopsis oblonga</name>
    <dbReference type="NCBI Taxonomy" id="83184"/>
    <lineage>
        <taxon>Eukaryota</taxon>
        <taxon>Fungi</taxon>
        <taxon>Dikarya</taxon>
        <taxon>Ascomycota</taxon>
        <taxon>Pezizomycotina</taxon>
        <taxon>Sordariomycetes</taxon>
        <taxon>Sordariomycetidae</taxon>
        <taxon>Diaporthales</taxon>
        <taxon>Diaporthaceae</taxon>
        <taxon>Diaporthe</taxon>
        <taxon>Diaporthe eres species complex</taxon>
    </lineage>
</organism>
<evidence type="ECO:0000259" key="2">
    <source>
        <dbReference type="PROSITE" id="PS50404"/>
    </source>
</evidence>
<sequence>MANEANIHLYTTGTPNGIKVSILLEELGLPYQTTAIDLAKNTQKIPAITDKFGDKTIRLFESGSILLYLVDKYDKDHKISYPHGTEEYYETNNWLFFQNAGLGPMQGYAPEKIPYGISRYQNETRRLYRVLDTALEKSKSGFLVGDRLTIADISCWGWVASAKWSGIDINEYPNLKKWLYKLLERPGFEKGRNVPTEHKAFKMAELSEEELDKLAAGPRAWVQAGMKQDAAK</sequence>
<evidence type="ECO:0000313" key="4">
    <source>
        <dbReference type="EMBL" id="KAK7724941.1"/>
    </source>
</evidence>
<keyword evidence="5" id="KW-1185">Reference proteome</keyword>
<gene>
    <name evidence="4" type="primary">GST2_2</name>
    <name evidence="4" type="ORF">SLS63_008343</name>
</gene>
<dbReference type="PANTHER" id="PTHR44051">
    <property type="entry name" value="GLUTATHIONE S-TRANSFERASE-RELATED"/>
    <property type="match status" value="1"/>
</dbReference>
<dbReference type="Pfam" id="PF00043">
    <property type="entry name" value="GST_C"/>
    <property type="match status" value="1"/>
</dbReference>
<name>A0ABR1P2L9_DIAER</name>
<dbReference type="Gene3D" id="3.40.30.10">
    <property type="entry name" value="Glutaredoxin"/>
    <property type="match status" value="1"/>
</dbReference>
<dbReference type="EMBL" id="JAKNSF020000053">
    <property type="protein sequence ID" value="KAK7724941.1"/>
    <property type="molecule type" value="Genomic_DNA"/>
</dbReference>
<dbReference type="PANTHER" id="PTHR44051:SF8">
    <property type="entry name" value="GLUTATHIONE S-TRANSFERASE GSTA"/>
    <property type="match status" value="1"/>
</dbReference>
<feature type="domain" description="GST C-terminal" evidence="3">
    <location>
        <begin position="84"/>
        <end position="206"/>
    </location>
</feature>
<evidence type="ECO:0000256" key="1">
    <source>
        <dbReference type="ARBA" id="ARBA00007409"/>
    </source>
</evidence>